<dbReference type="PANTHER" id="PTHR43289:SF34">
    <property type="entry name" value="SERINE_THREONINE-PROTEIN KINASE YBDM-RELATED"/>
    <property type="match status" value="1"/>
</dbReference>
<dbReference type="RefSeq" id="WP_344862023.1">
    <property type="nucleotide sequence ID" value="NZ_BAAAUT010000033.1"/>
</dbReference>
<dbReference type="EMBL" id="BAAAUT010000033">
    <property type="protein sequence ID" value="GAA3146360.1"/>
    <property type="molecule type" value="Genomic_DNA"/>
</dbReference>
<feature type="domain" description="Protein kinase" evidence="6">
    <location>
        <begin position="17"/>
        <end position="265"/>
    </location>
</feature>
<keyword evidence="5" id="KW-0472">Membrane</keyword>
<keyword evidence="2" id="KW-0547">Nucleotide-binding</keyword>
<evidence type="ECO:0000256" key="1">
    <source>
        <dbReference type="ARBA" id="ARBA00022679"/>
    </source>
</evidence>
<keyword evidence="3" id="KW-0418">Kinase</keyword>
<evidence type="ECO:0000256" key="2">
    <source>
        <dbReference type="ARBA" id="ARBA00022741"/>
    </source>
</evidence>
<reference evidence="8" key="1">
    <citation type="journal article" date="2019" name="Int. J. Syst. Evol. Microbiol.">
        <title>The Global Catalogue of Microorganisms (GCM) 10K type strain sequencing project: providing services to taxonomists for standard genome sequencing and annotation.</title>
        <authorList>
            <consortium name="The Broad Institute Genomics Platform"/>
            <consortium name="The Broad Institute Genome Sequencing Center for Infectious Disease"/>
            <person name="Wu L."/>
            <person name="Ma J."/>
        </authorList>
    </citation>
    <scope>NUCLEOTIDE SEQUENCE [LARGE SCALE GENOMIC DNA]</scope>
    <source>
        <strain evidence="8">JCM 9373</strain>
    </source>
</reference>
<dbReference type="InterPro" id="IPR011009">
    <property type="entry name" value="Kinase-like_dom_sf"/>
</dbReference>
<keyword evidence="5" id="KW-0812">Transmembrane</keyword>
<dbReference type="Pfam" id="PF20703">
    <property type="entry name" value="nSTAND1"/>
    <property type="match status" value="1"/>
</dbReference>
<evidence type="ECO:0000313" key="8">
    <source>
        <dbReference type="Proteomes" id="UP001500320"/>
    </source>
</evidence>
<evidence type="ECO:0000259" key="6">
    <source>
        <dbReference type="PROSITE" id="PS50011"/>
    </source>
</evidence>
<dbReference type="PANTHER" id="PTHR43289">
    <property type="entry name" value="MITOGEN-ACTIVATED PROTEIN KINASE KINASE KINASE 20-RELATED"/>
    <property type="match status" value="1"/>
</dbReference>
<feature type="transmembrane region" description="Helical" evidence="5">
    <location>
        <begin position="399"/>
        <end position="423"/>
    </location>
</feature>
<dbReference type="InterPro" id="IPR000719">
    <property type="entry name" value="Prot_kinase_dom"/>
</dbReference>
<evidence type="ECO:0000256" key="4">
    <source>
        <dbReference type="ARBA" id="ARBA00022840"/>
    </source>
</evidence>
<accession>A0ABP6NFD3</accession>
<dbReference type="SUPFAM" id="SSF56112">
    <property type="entry name" value="Protein kinase-like (PK-like)"/>
    <property type="match status" value="1"/>
</dbReference>
<evidence type="ECO:0000256" key="3">
    <source>
        <dbReference type="ARBA" id="ARBA00022777"/>
    </source>
</evidence>
<gene>
    <name evidence="7" type="ORF">GCM10010466_41730</name>
</gene>
<evidence type="ECO:0000256" key="5">
    <source>
        <dbReference type="SAM" id="Phobius"/>
    </source>
</evidence>
<dbReference type="PROSITE" id="PS50011">
    <property type="entry name" value="PROTEIN_KINASE_DOM"/>
    <property type="match status" value="1"/>
</dbReference>
<dbReference type="CDD" id="cd14014">
    <property type="entry name" value="STKc_PknB_like"/>
    <property type="match status" value="1"/>
</dbReference>
<protein>
    <recommendedName>
        <fullName evidence="6">Protein kinase domain-containing protein</fullName>
    </recommendedName>
</protein>
<keyword evidence="8" id="KW-1185">Reference proteome</keyword>
<keyword evidence="1" id="KW-0808">Transferase</keyword>
<dbReference type="Gene3D" id="1.10.510.10">
    <property type="entry name" value="Transferase(Phosphotransferase) domain 1"/>
    <property type="match status" value="1"/>
</dbReference>
<dbReference type="Proteomes" id="UP001500320">
    <property type="component" value="Unassembled WGS sequence"/>
</dbReference>
<sequence length="434" mass="43657">MGRTGLAPGDPERLGGYWLAGRLGAGGQGVVYEAYDETGARVAVKALHTDVAAAPGLRARLAGEVAAARRVASSCTARLIAADPAAPEPYIVSEYVGGPSLREAVAAGGTLAGDRLVRLAVAVATALAALHEAGVVHRDLKPDDVLLGPDGPRVIDFGVTRTKRTSAAFPAQAVGSPPYMAPEALTAGRVGPAADVFAWGAVVLFAATGRSPFEAGSVGEVLHRVLTCEPATDVLPEPLRTLAAAALDKDPGARPSSRDLLLGLLGRAGGAPPGERIGALLDEGARRAAGPPAAPDAAYRALGEVAEEVYAGLDPAARAAVPGILLRVVAPGGGGAGTVRRAAAQEFSPADGPLLDAFAAAGLLVRQDGGVRLATAALPCAWPRLRGWLEAERARRRRLFAAVLAALAVLTAVALTAGLLAGLPPAPSPAGRPG</sequence>
<dbReference type="Pfam" id="PF00069">
    <property type="entry name" value="Pkinase"/>
    <property type="match status" value="1"/>
</dbReference>
<dbReference type="Gene3D" id="3.30.200.20">
    <property type="entry name" value="Phosphorylase Kinase, domain 1"/>
    <property type="match status" value="1"/>
</dbReference>
<dbReference type="InterPro" id="IPR049052">
    <property type="entry name" value="nSTAND1"/>
</dbReference>
<evidence type="ECO:0000313" key="7">
    <source>
        <dbReference type="EMBL" id="GAA3146360.1"/>
    </source>
</evidence>
<keyword evidence="5" id="KW-1133">Transmembrane helix</keyword>
<name>A0ABP6NFD3_9ACTN</name>
<comment type="caution">
    <text evidence="7">The sequence shown here is derived from an EMBL/GenBank/DDBJ whole genome shotgun (WGS) entry which is preliminary data.</text>
</comment>
<proteinExistence type="predicted"/>
<keyword evidence="4" id="KW-0067">ATP-binding</keyword>
<organism evidence="7 8">
    <name type="scientific">Planomonospora alba</name>
    <dbReference type="NCBI Taxonomy" id="161354"/>
    <lineage>
        <taxon>Bacteria</taxon>
        <taxon>Bacillati</taxon>
        <taxon>Actinomycetota</taxon>
        <taxon>Actinomycetes</taxon>
        <taxon>Streptosporangiales</taxon>
        <taxon>Streptosporangiaceae</taxon>
        <taxon>Planomonospora</taxon>
    </lineage>
</organism>